<dbReference type="EMBL" id="JBBNAG010000006">
    <property type="protein sequence ID" value="KAK9125424.1"/>
    <property type="molecule type" value="Genomic_DNA"/>
</dbReference>
<sequence length="52" mass="6111">MGSVVKKHKDWTTRKIWWLFRGSKADSELCLLVVNNQFFCSKHQNCAPMDLI</sequence>
<evidence type="ECO:0000313" key="1">
    <source>
        <dbReference type="EMBL" id="KAK9125424.1"/>
    </source>
</evidence>
<dbReference type="AlphaFoldDB" id="A0AAP0P0E7"/>
<keyword evidence="2" id="KW-1185">Reference proteome</keyword>
<accession>A0AAP0P0E7</accession>
<protein>
    <submittedName>
        <fullName evidence="1">Uncharacterized protein</fullName>
    </submittedName>
</protein>
<gene>
    <name evidence="1" type="ORF">Scep_014270</name>
</gene>
<comment type="caution">
    <text evidence="1">The sequence shown here is derived from an EMBL/GenBank/DDBJ whole genome shotgun (WGS) entry which is preliminary data.</text>
</comment>
<name>A0AAP0P0E7_9MAGN</name>
<reference evidence="1 2" key="1">
    <citation type="submission" date="2024-01" db="EMBL/GenBank/DDBJ databases">
        <title>Genome assemblies of Stephania.</title>
        <authorList>
            <person name="Yang L."/>
        </authorList>
    </citation>
    <scope>NUCLEOTIDE SEQUENCE [LARGE SCALE GENOMIC DNA]</scope>
    <source>
        <strain evidence="1">JXDWG</strain>
        <tissue evidence="1">Leaf</tissue>
    </source>
</reference>
<dbReference type="Proteomes" id="UP001419268">
    <property type="component" value="Unassembled WGS sequence"/>
</dbReference>
<evidence type="ECO:0000313" key="2">
    <source>
        <dbReference type="Proteomes" id="UP001419268"/>
    </source>
</evidence>
<proteinExistence type="predicted"/>
<organism evidence="1 2">
    <name type="scientific">Stephania cephalantha</name>
    <dbReference type="NCBI Taxonomy" id="152367"/>
    <lineage>
        <taxon>Eukaryota</taxon>
        <taxon>Viridiplantae</taxon>
        <taxon>Streptophyta</taxon>
        <taxon>Embryophyta</taxon>
        <taxon>Tracheophyta</taxon>
        <taxon>Spermatophyta</taxon>
        <taxon>Magnoliopsida</taxon>
        <taxon>Ranunculales</taxon>
        <taxon>Menispermaceae</taxon>
        <taxon>Menispermoideae</taxon>
        <taxon>Cissampelideae</taxon>
        <taxon>Stephania</taxon>
    </lineage>
</organism>